<dbReference type="PhylomeDB" id="T1JFS9"/>
<dbReference type="HOGENOM" id="CLU_887330_0_0_1"/>
<dbReference type="Gene3D" id="2.60.40.10">
    <property type="entry name" value="Immunoglobulins"/>
    <property type="match status" value="2"/>
</dbReference>
<dbReference type="EnsemblMetazoa" id="SMAR012694-RA">
    <property type="protein sequence ID" value="SMAR012694-PA"/>
    <property type="gene ID" value="SMAR012694"/>
</dbReference>
<reference evidence="3" key="2">
    <citation type="submission" date="2015-02" db="UniProtKB">
        <authorList>
            <consortium name="EnsemblMetazoa"/>
        </authorList>
    </citation>
    <scope>IDENTIFICATION</scope>
</reference>
<feature type="domain" description="Ig-like" evidence="2">
    <location>
        <begin position="114"/>
        <end position="198"/>
    </location>
</feature>
<dbReference type="SUPFAM" id="SSF48726">
    <property type="entry name" value="Immunoglobulin"/>
    <property type="match status" value="2"/>
</dbReference>
<evidence type="ECO:0000259" key="1">
    <source>
        <dbReference type="PROSITE" id="PS50208"/>
    </source>
</evidence>
<dbReference type="Proteomes" id="UP000014500">
    <property type="component" value="Unassembled WGS sequence"/>
</dbReference>
<dbReference type="Pfam" id="PF00656">
    <property type="entry name" value="Peptidase_C14"/>
    <property type="match status" value="1"/>
</dbReference>
<keyword evidence="4" id="KW-1185">Reference proteome</keyword>
<dbReference type="InterPro" id="IPR013783">
    <property type="entry name" value="Ig-like_fold"/>
</dbReference>
<dbReference type="SMART" id="SM00408">
    <property type="entry name" value="IGc2"/>
    <property type="match status" value="2"/>
</dbReference>
<accession>T1JFS9</accession>
<evidence type="ECO:0008006" key="5">
    <source>
        <dbReference type="Google" id="ProtNLM"/>
    </source>
</evidence>
<organism evidence="3 4">
    <name type="scientific">Strigamia maritima</name>
    <name type="common">European centipede</name>
    <name type="synonym">Geophilus maritimus</name>
    <dbReference type="NCBI Taxonomy" id="126957"/>
    <lineage>
        <taxon>Eukaryota</taxon>
        <taxon>Metazoa</taxon>
        <taxon>Ecdysozoa</taxon>
        <taxon>Arthropoda</taxon>
        <taxon>Myriapoda</taxon>
        <taxon>Chilopoda</taxon>
        <taxon>Pleurostigmophora</taxon>
        <taxon>Geophilomorpha</taxon>
        <taxon>Linotaeniidae</taxon>
        <taxon>Strigamia</taxon>
    </lineage>
</organism>
<dbReference type="SUPFAM" id="SSF52129">
    <property type="entry name" value="Caspase-like"/>
    <property type="match status" value="1"/>
</dbReference>
<dbReference type="InterPro" id="IPR001309">
    <property type="entry name" value="Pept_C14_p20"/>
</dbReference>
<dbReference type="InterPro" id="IPR007110">
    <property type="entry name" value="Ig-like_dom"/>
</dbReference>
<dbReference type="eggNOG" id="ENOG502QUZM">
    <property type="taxonomic scope" value="Eukaryota"/>
</dbReference>
<evidence type="ECO:0000313" key="4">
    <source>
        <dbReference type="Proteomes" id="UP000014500"/>
    </source>
</evidence>
<feature type="domain" description="Caspase family p20" evidence="1">
    <location>
        <begin position="210"/>
        <end position="313"/>
    </location>
</feature>
<dbReference type="SMART" id="SM00409">
    <property type="entry name" value="IG"/>
    <property type="match status" value="2"/>
</dbReference>
<protein>
    <recommendedName>
        <fullName evidence="5">Ig-like domain-containing protein</fullName>
    </recommendedName>
</protein>
<dbReference type="STRING" id="126957.T1JFS9"/>
<dbReference type="InterPro" id="IPR052039">
    <property type="entry name" value="Caspase-related_regulators"/>
</dbReference>
<dbReference type="PANTHER" id="PTHR22576:SF37">
    <property type="entry name" value="MUCOSA-ASSOCIATED LYMPHOID TISSUE LYMPHOMA TRANSLOCATION PROTEIN 1"/>
    <property type="match status" value="1"/>
</dbReference>
<dbReference type="Pfam" id="PF13927">
    <property type="entry name" value="Ig_3"/>
    <property type="match status" value="1"/>
</dbReference>
<dbReference type="EMBL" id="JH432185">
    <property type="status" value="NOT_ANNOTATED_CDS"/>
    <property type="molecule type" value="Genomic_DNA"/>
</dbReference>
<dbReference type="InterPro" id="IPR029030">
    <property type="entry name" value="Caspase-like_dom_sf"/>
</dbReference>
<dbReference type="GO" id="GO:0006508">
    <property type="term" value="P:proteolysis"/>
    <property type="evidence" value="ECO:0007669"/>
    <property type="project" value="InterPro"/>
</dbReference>
<dbReference type="Gene3D" id="3.40.50.1460">
    <property type="match status" value="1"/>
</dbReference>
<feature type="domain" description="Ig-like" evidence="2">
    <location>
        <begin position="1"/>
        <end position="92"/>
    </location>
</feature>
<dbReference type="InterPro" id="IPR003599">
    <property type="entry name" value="Ig_sub"/>
</dbReference>
<dbReference type="GO" id="GO:0004197">
    <property type="term" value="F:cysteine-type endopeptidase activity"/>
    <property type="evidence" value="ECO:0007669"/>
    <property type="project" value="InterPro"/>
</dbReference>
<dbReference type="InterPro" id="IPR011600">
    <property type="entry name" value="Pept_C14_caspase"/>
</dbReference>
<name>T1JFS9_STRMM</name>
<proteinExistence type="predicted"/>
<dbReference type="PANTHER" id="PTHR22576">
    <property type="entry name" value="MUCOSA ASSOCIATED LYMPHOID TISSUE LYMPHOMA TRANSLOCATION PROTEIN 1/PARACASPASE"/>
    <property type="match status" value="1"/>
</dbReference>
<evidence type="ECO:0000259" key="2">
    <source>
        <dbReference type="PROSITE" id="PS50835"/>
    </source>
</evidence>
<dbReference type="PROSITE" id="PS50835">
    <property type="entry name" value="IG_LIKE"/>
    <property type="match status" value="2"/>
</dbReference>
<dbReference type="OMA" id="DMCRTER"/>
<evidence type="ECO:0000313" key="3">
    <source>
        <dbReference type="EnsemblMetazoa" id="SMAR012694-PA"/>
    </source>
</evidence>
<dbReference type="AlphaFoldDB" id="T1JFS9"/>
<sequence>PVVIRETFAKTERVERGETLRLECKARGYPSPTFKWYRRRIGENKMSLIDAQTASILRIDNFGTTDVGVYACKATNVDKLGKKHSVESVRVTVMELVDCSGRTDGSDKLASIKPVIIRHPVGHPEVHIGAGVVLEVEAEGEEPLVYEWFRNGEPIPGIGENKLEIPRVVPELEERSWSYQCMVSNKHARVMSQPATVQLVKKRAPQFTRDVTTLANRLKRENFKVIALSDLDLIEMKNAVELFCSLLDKGIYGFFYYAGHGFEYNNQRYMQPINSMNNFSIEGSLCAEFVHAQMERKKPRLAALLFDMCRTERE</sequence>
<reference evidence="4" key="1">
    <citation type="submission" date="2011-05" db="EMBL/GenBank/DDBJ databases">
        <authorList>
            <person name="Richards S.R."/>
            <person name="Qu J."/>
            <person name="Jiang H."/>
            <person name="Jhangiani S.N."/>
            <person name="Agravi P."/>
            <person name="Goodspeed R."/>
            <person name="Gross S."/>
            <person name="Mandapat C."/>
            <person name="Jackson L."/>
            <person name="Mathew T."/>
            <person name="Pu L."/>
            <person name="Thornton R."/>
            <person name="Saada N."/>
            <person name="Wilczek-Boney K.B."/>
            <person name="Lee S."/>
            <person name="Kovar C."/>
            <person name="Wu Y."/>
            <person name="Scherer S.E."/>
            <person name="Worley K.C."/>
            <person name="Muzny D.M."/>
            <person name="Gibbs R."/>
        </authorList>
    </citation>
    <scope>NUCLEOTIDE SEQUENCE</scope>
    <source>
        <strain evidence="4">Brora</strain>
    </source>
</reference>
<dbReference type="CDD" id="cd00096">
    <property type="entry name" value="Ig"/>
    <property type="match status" value="1"/>
</dbReference>
<dbReference type="InterPro" id="IPR003598">
    <property type="entry name" value="Ig_sub2"/>
</dbReference>
<dbReference type="InterPro" id="IPR036179">
    <property type="entry name" value="Ig-like_dom_sf"/>
</dbReference>
<dbReference type="PROSITE" id="PS50208">
    <property type="entry name" value="CASPASE_P20"/>
    <property type="match status" value="1"/>
</dbReference>